<keyword evidence="2" id="KW-1185">Reference proteome</keyword>
<dbReference type="Proteomes" id="UP000053732">
    <property type="component" value="Unassembled WGS sequence"/>
</dbReference>
<organism evidence="1 2">
    <name type="scientific">Penicillium camemberti (strain FM 013)</name>
    <dbReference type="NCBI Taxonomy" id="1429867"/>
    <lineage>
        <taxon>Eukaryota</taxon>
        <taxon>Fungi</taxon>
        <taxon>Dikarya</taxon>
        <taxon>Ascomycota</taxon>
        <taxon>Pezizomycotina</taxon>
        <taxon>Eurotiomycetes</taxon>
        <taxon>Eurotiomycetidae</taxon>
        <taxon>Eurotiales</taxon>
        <taxon>Aspergillaceae</taxon>
        <taxon>Penicillium</taxon>
    </lineage>
</organism>
<proteinExistence type="predicted"/>
<reference evidence="1 2" key="1">
    <citation type="journal article" date="2014" name="Nat. Commun.">
        <title>Multiple recent horizontal transfers of a large genomic region in cheese making fungi.</title>
        <authorList>
            <person name="Cheeseman K."/>
            <person name="Ropars J."/>
            <person name="Renault P."/>
            <person name="Dupont J."/>
            <person name="Gouzy J."/>
            <person name="Branca A."/>
            <person name="Abraham A.L."/>
            <person name="Ceppi M."/>
            <person name="Conseiller E."/>
            <person name="Debuchy R."/>
            <person name="Malagnac F."/>
            <person name="Goarin A."/>
            <person name="Silar P."/>
            <person name="Lacoste S."/>
            <person name="Sallet E."/>
            <person name="Bensimon A."/>
            <person name="Giraud T."/>
            <person name="Brygoo Y."/>
        </authorList>
    </citation>
    <scope>NUCLEOTIDE SEQUENCE [LARGE SCALE GENOMIC DNA]</scope>
    <source>
        <strain evidence="2">FM 013</strain>
    </source>
</reference>
<sequence>MALRDALRFVAGLHAFNGAISELEDVVEKILFMQLAEKWFALMSEDLEVEEDYIEDDLEHNRVMTWQ</sequence>
<protein>
    <submittedName>
        <fullName evidence="1">Str. FM013</fullName>
    </submittedName>
</protein>
<dbReference type="AlphaFoldDB" id="A0A0G4P9U1"/>
<gene>
    <name evidence="1" type="ORF">PCAMFM013_S009g000010</name>
</gene>
<evidence type="ECO:0000313" key="2">
    <source>
        <dbReference type="Proteomes" id="UP000053732"/>
    </source>
</evidence>
<dbReference type="EMBL" id="HG793142">
    <property type="protein sequence ID" value="CRL23070.1"/>
    <property type="molecule type" value="Genomic_DNA"/>
</dbReference>
<accession>A0A0G4P9U1</accession>
<evidence type="ECO:0000313" key="1">
    <source>
        <dbReference type="EMBL" id="CRL23070.1"/>
    </source>
</evidence>
<name>A0A0G4P9U1_PENC3</name>